<accession>A0A2P6S4C7</accession>
<dbReference type="Proteomes" id="UP000238479">
    <property type="component" value="Chromosome 2"/>
</dbReference>
<evidence type="ECO:0000313" key="2">
    <source>
        <dbReference type="Proteomes" id="UP000238479"/>
    </source>
</evidence>
<proteinExistence type="predicted"/>
<name>A0A2P6S4C7_ROSCH</name>
<evidence type="ECO:0000313" key="1">
    <source>
        <dbReference type="EMBL" id="PRQ53530.1"/>
    </source>
</evidence>
<sequence>MSKKTRSGQPTKLLIIDMDFIFEFDQESRGKFFSQITGYSCYKAGLSSSKKTKKKVKNMRKKITTLRFLRKRMLMRLCISH</sequence>
<gene>
    <name evidence="1" type="ORF">RchiOBHm_Chr2g0167521</name>
</gene>
<protein>
    <submittedName>
        <fullName evidence="1">Uncharacterized protein</fullName>
    </submittedName>
</protein>
<organism evidence="1 2">
    <name type="scientific">Rosa chinensis</name>
    <name type="common">China rose</name>
    <dbReference type="NCBI Taxonomy" id="74649"/>
    <lineage>
        <taxon>Eukaryota</taxon>
        <taxon>Viridiplantae</taxon>
        <taxon>Streptophyta</taxon>
        <taxon>Embryophyta</taxon>
        <taxon>Tracheophyta</taxon>
        <taxon>Spermatophyta</taxon>
        <taxon>Magnoliopsida</taxon>
        <taxon>eudicotyledons</taxon>
        <taxon>Gunneridae</taxon>
        <taxon>Pentapetalae</taxon>
        <taxon>rosids</taxon>
        <taxon>fabids</taxon>
        <taxon>Rosales</taxon>
        <taxon>Rosaceae</taxon>
        <taxon>Rosoideae</taxon>
        <taxon>Rosoideae incertae sedis</taxon>
        <taxon>Rosa</taxon>
    </lineage>
</organism>
<keyword evidence="2" id="KW-1185">Reference proteome</keyword>
<comment type="caution">
    <text evidence="1">The sequence shown here is derived from an EMBL/GenBank/DDBJ whole genome shotgun (WGS) entry which is preliminary data.</text>
</comment>
<reference evidence="1 2" key="1">
    <citation type="journal article" date="2018" name="Nat. Genet.">
        <title>The Rosa genome provides new insights in the design of modern roses.</title>
        <authorList>
            <person name="Bendahmane M."/>
        </authorList>
    </citation>
    <scope>NUCLEOTIDE SEQUENCE [LARGE SCALE GENOMIC DNA]</scope>
    <source>
        <strain evidence="2">cv. Old Blush</strain>
    </source>
</reference>
<dbReference type="AlphaFoldDB" id="A0A2P6S4C7"/>
<dbReference type="Gramene" id="PRQ53530">
    <property type="protein sequence ID" value="PRQ53530"/>
    <property type="gene ID" value="RchiOBHm_Chr2g0167521"/>
</dbReference>
<dbReference type="EMBL" id="PDCK01000040">
    <property type="protein sequence ID" value="PRQ53530.1"/>
    <property type="molecule type" value="Genomic_DNA"/>
</dbReference>